<evidence type="ECO:0000313" key="1">
    <source>
        <dbReference type="EMBL" id="KAK4537007.1"/>
    </source>
</evidence>
<dbReference type="EMBL" id="JANCYW010000010">
    <property type="protein sequence ID" value="KAK4537007.1"/>
    <property type="molecule type" value="Genomic_DNA"/>
</dbReference>
<gene>
    <name evidence="1" type="ORF">CDCA_CDCA10G3032</name>
</gene>
<reference evidence="1 2" key="1">
    <citation type="submission" date="2022-07" db="EMBL/GenBank/DDBJ databases">
        <title>Genome-wide signatures of adaptation to extreme environments.</title>
        <authorList>
            <person name="Cho C.H."/>
            <person name="Yoon H.S."/>
        </authorList>
    </citation>
    <scope>NUCLEOTIDE SEQUENCE [LARGE SCALE GENOMIC DNA]</scope>
    <source>
        <strain evidence="1 2">DBV 063 E5</strain>
    </source>
</reference>
<accession>A0AAV9IXK0</accession>
<proteinExistence type="predicted"/>
<comment type="caution">
    <text evidence="1">The sequence shown here is derived from an EMBL/GenBank/DDBJ whole genome shotgun (WGS) entry which is preliminary data.</text>
</comment>
<keyword evidence="2" id="KW-1185">Reference proteome</keyword>
<sequence length="118" mass="12843">MGVHESNRGLCEALRDAYVKCCERAGVSTSGAAIATGDSGGSVAARRPNLFWDRRVDDDDDGDGDDIPPNGDALMERVCRDNGSVLLYHASCARFWTLMERRGCFRARDEDVPPSPPP</sequence>
<evidence type="ECO:0000313" key="2">
    <source>
        <dbReference type="Proteomes" id="UP001301350"/>
    </source>
</evidence>
<protein>
    <submittedName>
        <fullName evidence="1">Uncharacterized protein</fullName>
    </submittedName>
</protein>
<dbReference type="Proteomes" id="UP001301350">
    <property type="component" value="Unassembled WGS sequence"/>
</dbReference>
<dbReference type="AlphaFoldDB" id="A0AAV9IXK0"/>
<name>A0AAV9IXK0_CYACA</name>
<organism evidence="1 2">
    <name type="scientific">Cyanidium caldarium</name>
    <name type="common">Red alga</name>
    <dbReference type="NCBI Taxonomy" id="2771"/>
    <lineage>
        <taxon>Eukaryota</taxon>
        <taxon>Rhodophyta</taxon>
        <taxon>Bangiophyceae</taxon>
        <taxon>Cyanidiales</taxon>
        <taxon>Cyanidiaceae</taxon>
        <taxon>Cyanidium</taxon>
    </lineage>
</organism>